<evidence type="ECO:0000313" key="3">
    <source>
        <dbReference type="Proteomes" id="UP000249260"/>
    </source>
</evidence>
<dbReference type="PANTHER" id="PTHR36447:SF2">
    <property type="entry name" value="BETA-GALACTOSIDASE YESZ"/>
    <property type="match status" value="1"/>
</dbReference>
<dbReference type="Gene3D" id="3.20.20.80">
    <property type="entry name" value="Glycosidases"/>
    <property type="match status" value="1"/>
</dbReference>
<proteinExistence type="predicted"/>
<evidence type="ECO:0000313" key="2">
    <source>
        <dbReference type="EMBL" id="RAP78412.1"/>
    </source>
</evidence>
<organism evidence="2 3">
    <name type="scientific">Paenibacillus montanisoli</name>
    <dbReference type="NCBI Taxonomy" id="2081970"/>
    <lineage>
        <taxon>Bacteria</taxon>
        <taxon>Bacillati</taxon>
        <taxon>Bacillota</taxon>
        <taxon>Bacilli</taxon>
        <taxon>Bacillales</taxon>
        <taxon>Paenibacillaceae</taxon>
        <taxon>Paenibacillus</taxon>
    </lineage>
</organism>
<dbReference type="GO" id="GO:0004565">
    <property type="term" value="F:beta-galactosidase activity"/>
    <property type="evidence" value="ECO:0007669"/>
    <property type="project" value="InterPro"/>
</dbReference>
<dbReference type="GO" id="GO:0005975">
    <property type="term" value="P:carbohydrate metabolic process"/>
    <property type="evidence" value="ECO:0007669"/>
    <property type="project" value="InterPro"/>
</dbReference>
<sequence length="687" mass="78005">MNDWYKRSWRRCIIDMHIGDSDDRYLSKLDVNRYVDMFRLNKVDSVIVIAQAMTGLCYYPTKYGEMHKTLNGRDILGEAIRSCREQNLNIVLYYTLIFDNWAFYNHPEWRIITADGKELDEKLFGRTKVVCPNNPEYRELVVKRVTEVASRYDFDGIRFDMTFWPHICYCKHCLDKYAGETGGEPPRVVDWQNPEWVRFQRTRERWINEFAQMATSLVRTIKPDVTVEHQSSTYTFSWKEGITSDFSKSSDLLEGDFYGGHAGGSFACKLFYNLSDHWPFCYETSSGVSLQDHMTIKSKALLETKVSMALANGGAFLFIDAIDPVGTFRHEVHATMGDIFKNTEKYLPYLGGELCQEAAIYFSTESKMTFDDNGKPVMKASGKSPHLDALMQTTGALIRHNIPFGVVTKKNIHDLSKYKVLILPNVLMMDDEECAGIRAYVKAGGKIYASKFTSLTTKDGNRLDNFMLSDVFGASYEGETAESFTYIGGIGNGSELLGGSTTEYPLSLYSSQLTVRASDDADILAKTVLPFVHPKEHRFIASILNHPPGNATDYDAAILNRYGQGLSLYMAGDLENSEFHEETFAGLIRFLAGEPFTVESNAPKPVELTTFHQPNRSRYIVNMLNFQDPMPNLPVYDINVRLRIMDRSIKSVLSITDGIELNFSATGGFAEFTVPKLETYQMIEVRY</sequence>
<dbReference type="Pfam" id="PF08532">
    <property type="entry name" value="Glyco_hydro_42M"/>
    <property type="match status" value="1"/>
</dbReference>
<dbReference type="InterPro" id="IPR003476">
    <property type="entry name" value="Glyco_hydro_42"/>
</dbReference>
<evidence type="ECO:0000259" key="1">
    <source>
        <dbReference type="Pfam" id="PF08532"/>
    </source>
</evidence>
<dbReference type="PANTHER" id="PTHR36447">
    <property type="entry name" value="BETA-GALACTOSIDASE GANA"/>
    <property type="match status" value="1"/>
</dbReference>
<protein>
    <recommendedName>
        <fullName evidence="1">Beta-galactosidase trimerisation domain-containing protein</fullName>
    </recommendedName>
</protein>
<dbReference type="InterPro" id="IPR028212">
    <property type="entry name" value="GHL6"/>
</dbReference>
<dbReference type="InterPro" id="IPR029062">
    <property type="entry name" value="Class_I_gatase-like"/>
</dbReference>
<name>A0A328U8L3_9BACL</name>
<accession>A0A328U8L3</accession>
<dbReference type="EMBL" id="QLUW01000001">
    <property type="protein sequence ID" value="RAP78412.1"/>
    <property type="molecule type" value="Genomic_DNA"/>
</dbReference>
<dbReference type="SUPFAM" id="SSF52317">
    <property type="entry name" value="Class I glutamine amidotransferase-like"/>
    <property type="match status" value="1"/>
</dbReference>
<feature type="domain" description="Beta-galactosidase trimerisation" evidence="1">
    <location>
        <begin position="357"/>
        <end position="577"/>
    </location>
</feature>
<gene>
    <name evidence="2" type="ORF">DL346_08305</name>
</gene>
<dbReference type="InterPro" id="IPR013738">
    <property type="entry name" value="Beta_galactosidase_Trimer"/>
</dbReference>
<comment type="caution">
    <text evidence="2">The sequence shown here is derived from an EMBL/GenBank/DDBJ whole genome shotgun (WGS) entry which is preliminary data.</text>
</comment>
<dbReference type="OrthoDB" id="9780891at2"/>
<keyword evidence="3" id="KW-1185">Reference proteome</keyword>
<dbReference type="Proteomes" id="UP000249260">
    <property type="component" value="Unassembled WGS sequence"/>
</dbReference>
<dbReference type="SUPFAM" id="SSF51445">
    <property type="entry name" value="(Trans)glycosidases"/>
    <property type="match status" value="1"/>
</dbReference>
<dbReference type="CDD" id="cd03143">
    <property type="entry name" value="A4_beta-galactosidase_middle_domain"/>
    <property type="match status" value="1"/>
</dbReference>
<dbReference type="Gene3D" id="3.40.50.880">
    <property type="match status" value="1"/>
</dbReference>
<dbReference type="RefSeq" id="WP_112881535.1">
    <property type="nucleotide sequence ID" value="NZ_QLUW01000001.1"/>
</dbReference>
<dbReference type="Pfam" id="PF14871">
    <property type="entry name" value="GHL6"/>
    <property type="match status" value="1"/>
</dbReference>
<dbReference type="InterPro" id="IPR017853">
    <property type="entry name" value="GH"/>
</dbReference>
<reference evidence="2 3" key="1">
    <citation type="submission" date="2018-06" db="EMBL/GenBank/DDBJ databases">
        <title>Paenibacillus montanisoli sp. nov., isolated from mountain area soil.</title>
        <authorList>
            <person name="Wu M."/>
        </authorList>
    </citation>
    <scope>NUCLEOTIDE SEQUENCE [LARGE SCALE GENOMIC DNA]</scope>
    <source>
        <strain evidence="2 3">RA17</strain>
    </source>
</reference>
<dbReference type="AlphaFoldDB" id="A0A328U8L3"/>